<dbReference type="InterPro" id="IPR005828">
    <property type="entry name" value="MFS_sugar_transport-like"/>
</dbReference>
<dbReference type="AlphaFoldDB" id="A0A286UMD6"/>
<keyword evidence="6 9" id="KW-0472">Membrane</keyword>
<feature type="transmembrane region" description="Helical" evidence="9">
    <location>
        <begin position="442"/>
        <end position="464"/>
    </location>
</feature>
<gene>
    <name evidence="11" type="ORF">PNOK_0328100</name>
</gene>
<keyword evidence="3 8" id="KW-0813">Transport</keyword>
<feature type="transmembrane region" description="Helical" evidence="9">
    <location>
        <begin position="378"/>
        <end position="398"/>
    </location>
</feature>
<feature type="domain" description="Major facilitator superfamily (MFS) profile" evidence="10">
    <location>
        <begin position="117"/>
        <end position="564"/>
    </location>
</feature>
<evidence type="ECO:0000256" key="3">
    <source>
        <dbReference type="ARBA" id="ARBA00022448"/>
    </source>
</evidence>
<dbReference type="NCBIfam" id="TIGR00879">
    <property type="entry name" value="SP"/>
    <property type="match status" value="1"/>
</dbReference>
<dbReference type="GO" id="GO:0015791">
    <property type="term" value="P:polyol transmembrane transport"/>
    <property type="evidence" value="ECO:0007669"/>
    <property type="project" value="UniProtKB-ARBA"/>
</dbReference>
<dbReference type="FunFam" id="1.20.1250.20:FF:000100">
    <property type="entry name" value="MFS sugar transporter, putative"/>
    <property type="match status" value="1"/>
</dbReference>
<feature type="transmembrane region" description="Helical" evidence="9">
    <location>
        <begin position="413"/>
        <end position="435"/>
    </location>
</feature>
<dbReference type="PROSITE" id="PS50850">
    <property type="entry name" value="MFS"/>
    <property type="match status" value="1"/>
</dbReference>
<keyword evidence="5 9" id="KW-1133">Transmembrane helix</keyword>
<evidence type="ECO:0000256" key="9">
    <source>
        <dbReference type="SAM" id="Phobius"/>
    </source>
</evidence>
<protein>
    <submittedName>
        <fullName evidence="11">MFS sugar transporter</fullName>
    </submittedName>
</protein>
<evidence type="ECO:0000256" key="4">
    <source>
        <dbReference type="ARBA" id="ARBA00022692"/>
    </source>
</evidence>
<name>A0A286UMD6_9AGAM</name>
<sequence length="625" mass="69797">MSHGVSDLTTSSQDEKNDYVHDDTLHHQIVGSAKDDVNLKLANPLAGISQDQLLRDGAAFAHRYNLGHLEKEFAKGAVIAQDPLRFELLTILDETDKEILRHEQNNKWSQPKDLYMLVVMCSVCAAVQGMDETVINGAQLFFAHQFGIDPETTTGDAGRNQWLLGLVNSAPYLCCAIFGCWLTDPLNKWLGRRGTIMFTAAFSFLTCIWQGVTNSWPHLFISRFVLGLGIGPKSTTVPVYAAECAPSAIRGALVMMWQMFTAFGIMLGFVADLAFLNVRDRPGITGLNWRLMLASAGVPALLVMSQVYYCPESPRWLMGRGRYADAYKSLARLRSDKLLAARDLYYIHVLLEAEEALEHGKNRYLELFSIPRNRRASLASFIVMFMQQFCGINVIAYYSSNVFSQAGANNTEAFLASFGFGMINFLFAIPAVWTIDTFGRRNLLLTTFPLMAIFLLMVGFGFYIPDDSKAHIGVIALGTYLFTIVYSPGEGPVPFTYSAEAFPLYIRDIGMSFATATTWFFNFVVSITFPRLLGAFKPQGAFGWYAAWNVVGFTLILLFVPETKALSLEELDQVFAVPTRVHAAYQLKALPYNIKKYIFRMDVEPMEPLYTYEGEKTMAPVAAVA</sequence>
<comment type="catalytic activity">
    <reaction evidence="7">
        <text>myo-inositol(out) + H(+)(out) = myo-inositol(in) + H(+)(in)</text>
        <dbReference type="Rhea" id="RHEA:60364"/>
        <dbReference type="ChEBI" id="CHEBI:15378"/>
        <dbReference type="ChEBI" id="CHEBI:17268"/>
    </reaction>
</comment>
<dbReference type="SUPFAM" id="SSF103473">
    <property type="entry name" value="MFS general substrate transporter"/>
    <property type="match status" value="1"/>
</dbReference>
<feature type="transmembrane region" description="Helical" evidence="9">
    <location>
        <begin position="470"/>
        <end position="488"/>
    </location>
</feature>
<evidence type="ECO:0000256" key="2">
    <source>
        <dbReference type="ARBA" id="ARBA00010992"/>
    </source>
</evidence>
<dbReference type="GO" id="GO:0022857">
    <property type="term" value="F:transmembrane transporter activity"/>
    <property type="evidence" value="ECO:0007669"/>
    <property type="project" value="InterPro"/>
</dbReference>
<dbReference type="InterPro" id="IPR050814">
    <property type="entry name" value="Myo-inositol_Transporter"/>
</dbReference>
<dbReference type="InParanoid" id="A0A286UMD6"/>
<evidence type="ECO:0000256" key="8">
    <source>
        <dbReference type="RuleBase" id="RU003346"/>
    </source>
</evidence>
<evidence type="ECO:0000313" key="11">
    <source>
        <dbReference type="EMBL" id="PAV20654.1"/>
    </source>
</evidence>
<feature type="transmembrane region" description="Helical" evidence="9">
    <location>
        <begin position="162"/>
        <end position="182"/>
    </location>
</feature>
<dbReference type="InterPro" id="IPR020846">
    <property type="entry name" value="MFS_dom"/>
</dbReference>
<dbReference type="PANTHER" id="PTHR48020">
    <property type="entry name" value="PROTON MYO-INOSITOL COTRANSPORTER"/>
    <property type="match status" value="1"/>
</dbReference>
<dbReference type="STRING" id="2282107.A0A286UMD6"/>
<dbReference type="EMBL" id="NBII01000003">
    <property type="protein sequence ID" value="PAV20654.1"/>
    <property type="molecule type" value="Genomic_DNA"/>
</dbReference>
<dbReference type="PRINTS" id="PR00171">
    <property type="entry name" value="SUGRTRNSPORT"/>
</dbReference>
<evidence type="ECO:0000259" key="10">
    <source>
        <dbReference type="PROSITE" id="PS50850"/>
    </source>
</evidence>
<dbReference type="Proteomes" id="UP000217199">
    <property type="component" value="Unassembled WGS sequence"/>
</dbReference>
<reference evidence="11 12" key="1">
    <citation type="journal article" date="2017" name="Mol. Ecol.">
        <title>Comparative and population genomic landscape of Phellinus noxius: A hypervariable fungus causing root rot in trees.</title>
        <authorList>
            <person name="Chung C.L."/>
            <person name="Lee T.J."/>
            <person name="Akiba M."/>
            <person name="Lee H.H."/>
            <person name="Kuo T.H."/>
            <person name="Liu D."/>
            <person name="Ke H.M."/>
            <person name="Yokoi T."/>
            <person name="Roa M.B."/>
            <person name="Lu M.J."/>
            <person name="Chang Y.Y."/>
            <person name="Ann P.J."/>
            <person name="Tsai J.N."/>
            <person name="Chen C.Y."/>
            <person name="Tzean S.S."/>
            <person name="Ota Y."/>
            <person name="Hattori T."/>
            <person name="Sahashi N."/>
            <person name="Liou R.F."/>
            <person name="Kikuchi T."/>
            <person name="Tsai I.J."/>
        </authorList>
    </citation>
    <scope>NUCLEOTIDE SEQUENCE [LARGE SCALE GENOMIC DNA]</scope>
    <source>
        <strain evidence="11 12">FFPRI411160</strain>
    </source>
</reference>
<feature type="transmembrane region" description="Helical" evidence="9">
    <location>
        <begin position="509"/>
        <end position="529"/>
    </location>
</feature>
<dbReference type="InterPro" id="IPR036259">
    <property type="entry name" value="MFS_trans_sf"/>
</dbReference>
<keyword evidence="4 9" id="KW-0812">Transmembrane</keyword>
<keyword evidence="11" id="KW-0762">Sugar transport</keyword>
<evidence type="ECO:0000256" key="1">
    <source>
        <dbReference type="ARBA" id="ARBA00004141"/>
    </source>
</evidence>
<feature type="transmembrane region" description="Helical" evidence="9">
    <location>
        <begin position="218"/>
        <end position="240"/>
    </location>
</feature>
<dbReference type="Gene3D" id="1.20.1250.20">
    <property type="entry name" value="MFS general substrate transporter like domains"/>
    <property type="match status" value="1"/>
</dbReference>
<accession>A0A286UMD6</accession>
<evidence type="ECO:0000313" key="12">
    <source>
        <dbReference type="Proteomes" id="UP000217199"/>
    </source>
</evidence>
<dbReference type="InterPro" id="IPR003663">
    <property type="entry name" value="Sugar/inositol_transpt"/>
</dbReference>
<proteinExistence type="inferred from homology"/>
<evidence type="ECO:0000256" key="7">
    <source>
        <dbReference type="ARBA" id="ARBA00049119"/>
    </source>
</evidence>
<evidence type="ECO:0000256" key="5">
    <source>
        <dbReference type="ARBA" id="ARBA00022989"/>
    </source>
</evidence>
<keyword evidence="12" id="KW-1185">Reference proteome</keyword>
<feature type="transmembrane region" description="Helical" evidence="9">
    <location>
        <begin position="252"/>
        <end position="271"/>
    </location>
</feature>
<dbReference type="OrthoDB" id="5290825at2759"/>
<organism evidence="11 12">
    <name type="scientific">Pyrrhoderma noxium</name>
    <dbReference type="NCBI Taxonomy" id="2282107"/>
    <lineage>
        <taxon>Eukaryota</taxon>
        <taxon>Fungi</taxon>
        <taxon>Dikarya</taxon>
        <taxon>Basidiomycota</taxon>
        <taxon>Agaricomycotina</taxon>
        <taxon>Agaricomycetes</taxon>
        <taxon>Hymenochaetales</taxon>
        <taxon>Hymenochaetaceae</taxon>
        <taxon>Pyrrhoderma</taxon>
    </lineage>
</organism>
<evidence type="ECO:0000256" key="6">
    <source>
        <dbReference type="ARBA" id="ARBA00023136"/>
    </source>
</evidence>
<feature type="transmembrane region" description="Helical" evidence="9">
    <location>
        <begin position="541"/>
        <end position="560"/>
    </location>
</feature>
<dbReference type="GO" id="GO:0015798">
    <property type="term" value="P:myo-inositol transport"/>
    <property type="evidence" value="ECO:0007669"/>
    <property type="project" value="UniProtKB-ARBA"/>
</dbReference>
<dbReference type="Pfam" id="PF00083">
    <property type="entry name" value="Sugar_tr"/>
    <property type="match status" value="1"/>
</dbReference>
<dbReference type="GO" id="GO:0016020">
    <property type="term" value="C:membrane"/>
    <property type="evidence" value="ECO:0007669"/>
    <property type="project" value="UniProtKB-SubCell"/>
</dbReference>
<comment type="caution">
    <text evidence="11">The sequence shown here is derived from an EMBL/GenBank/DDBJ whole genome shotgun (WGS) entry which is preliminary data.</text>
</comment>
<comment type="subcellular location">
    <subcellularLocation>
        <location evidence="1">Membrane</location>
        <topology evidence="1">Multi-pass membrane protein</topology>
    </subcellularLocation>
</comment>
<comment type="similarity">
    <text evidence="2 8">Belongs to the major facilitator superfamily. Sugar transporter (TC 2.A.1.1) family.</text>
</comment>
<dbReference type="PANTHER" id="PTHR48020:SF25">
    <property type="entry name" value="SUGAR TRANSPORTER, PUTATIVE (AFU_ORTHOLOGUE AFUA_7G05830)-RELATED"/>
    <property type="match status" value="1"/>
</dbReference>
<feature type="transmembrane region" description="Helical" evidence="9">
    <location>
        <begin position="194"/>
        <end position="212"/>
    </location>
</feature>